<dbReference type="SUPFAM" id="SSF140383">
    <property type="entry name" value="BSD domain-like"/>
    <property type="match status" value="2"/>
</dbReference>
<dbReference type="GO" id="GO:0006351">
    <property type="term" value="P:DNA-templated transcription"/>
    <property type="evidence" value="ECO:0007669"/>
    <property type="project" value="InterPro"/>
</dbReference>
<dbReference type="GO" id="GO:0000439">
    <property type="term" value="C:transcription factor TFIIH core complex"/>
    <property type="evidence" value="ECO:0007669"/>
    <property type="project" value="InterPro"/>
</dbReference>
<dbReference type="SMART" id="SM00751">
    <property type="entry name" value="BSD"/>
    <property type="match status" value="2"/>
</dbReference>
<proteinExistence type="predicted"/>
<protein>
    <recommendedName>
        <fullName evidence="2">BSD domain-containing protein</fullName>
    </recommendedName>
</protein>
<dbReference type="Pfam" id="PF03909">
    <property type="entry name" value="BSD"/>
    <property type="match status" value="1"/>
</dbReference>
<dbReference type="InterPro" id="IPR027079">
    <property type="entry name" value="Tfb1/GTF2H1"/>
</dbReference>
<name>A0A4Y7KHV8_PAPSO</name>
<reference evidence="3 4" key="1">
    <citation type="journal article" date="2018" name="Science">
        <title>The opium poppy genome and morphinan production.</title>
        <authorList>
            <person name="Guo L."/>
            <person name="Winzer T."/>
            <person name="Yang X."/>
            <person name="Li Y."/>
            <person name="Ning Z."/>
            <person name="He Z."/>
            <person name="Teodor R."/>
            <person name="Lu Y."/>
            <person name="Bowser T.A."/>
            <person name="Graham I.A."/>
            <person name="Ye K."/>
        </authorList>
    </citation>
    <scope>NUCLEOTIDE SEQUENCE [LARGE SCALE GENOMIC DNA]</scope>
    <source>
        <strain evidence="4">cv. HN1</strain>
        <tissue evidence="3">Leaves</tissue>
    </source>
</reference>
<organism evidence="3 4">
    <name type="scientific">Papaver somniferum</name>
    <name type="common">Opium poppy</name>
    <dbReference type="NCBI Taxonomy" id="3469"/>
    <lineage>
        <taxon>Eukaryota</taxon>
        <taxon>Viridiplantae</taxon>
        <taxon>Streptophyta</taxon>
        <taxon>Embryophyta</taxon>
        <taxon>Tracheophyta</taxon>
        <taxon>Spermatophyta</taxon>
        <taxon>Magnoliopsida</taxon>
        <taxon>Ranunculales</taxon>
        <taxon>Papaveraceae</taxon>
        <taxon>Papaveroideae</taxon>
        <taxon>Papaver</taxon>
    </lineage>
</organism>
<dbReference type="AlphaFoldDB" id="A0A4Y7KHV8"/>
<evidence type="ECO:0000259" key="2">
    <source>
        <dbReference type="PROSITE" id="PS50858"/>
    </source>
</evidence>
<evidence type="ECO:0000256" key="1">
    <source>
        <dbReference type="SAM" id="MobiDB-lite"/>
    </source>
</evidence>
<accession>A0A4Y7KHV8</accession>
<dbReference type="PANTHER" id="PTHR12856">
    <property type="entry name" value="TRANSCRIPTION INITIATION FACTOR IIH-RELATED"/>
    <property type="match status" value="1"/>
</dbReference>
<feature type="domain" description="BSD" evidence="2">
    <location>
        <begin position="131"/>
        <end position="176"/>
    </location>
</feature>
<dbReference type="InterPro" id="IPR005607">
    <property type="entry name" value="BSD_dom"/>
</dbReference>
<feature type="domain" description="BSD" evidence="2">
    <location>
        <begin position="201"/>
        <end position="263"/>
    </location>
</feature>
<dbReference type="STRING" id="3469.A0A4Y7KHV8"/>
<dbReference type="Gene3D" id="6.10.140.1200">
    <property type="match status" value="1"/>
</dbReference>
<dbReference type="Proteomes" id="UP000316621">
    <property type="component" value="Chromosome 7"/>
</dbReference>
<dbReference type="EMBL" id="CM010721">
    <property type="protein sequence ID" value="RZC71658.1"/>
    <property type="molecule type" value="Genomic_DNA"/>
</dbReference>
<dbReference type="GO" id="GO:0006289">
    <property type="term" value="P:nucleotide-excision repair"/>
    <property type="evidence" value="ECO:0007669"/>
    <property type="project" value="InterPro"/>
</dbReference>
<keyword evidence="4" id="KW-1185">Reference proteome</keyword>
<dbReference type="SUPFAM" id="SSF50729">
    <property type="entry name" value="PH domain-like"/>
    <property type="match status" value="1"/>
</dbReference>
<dbReference type="InterPro" id="IPR035925">
    <property type="entry name" value="BSD_dom_sf"/>
</dbReference>
<dbReference type="Gramene" id="RZC71658">
    <property type="protein sequence ID" value="RZC71658"/>
    <property type="gene ID" value="C5167_034829"/>
</dbReference>
<sequence length="609" mass="68595">MASGQVVMRARYKNNGVRDPGVQGVLIMTEDKLDFSPDDPMPSAKLNVGFRSIKGHKFSREGSQRQALLMLTGSDKNYTFEFDRFTERDICRDFVGKVLGKIQAKESSASDAKVDPEKSATTLHDEQLRPEEMKLRMKLLAENSELQKLHKQFVIGGVLTEAEFWATRKKLLAVDASRMSKQRLGFKSAMLADVRPLTDGRTNKVTFSLTPEIIQQALVDGFDSLQIFTEKPAVHQAFLKFVPSKMTEKDFWTKYCRAEFLHRTKNAVAAAAEAAEDEELAVFLKQDAILAGEARQKIRRVDPTLDMEADEGDDYIHLPDHGIFRDGSKEFTDSEYEQYKRTLAQDLNRHAAVVLEGRTLDMELGDTRTVAEALAKSKKADLATQMSDEKANHSRSERASRMAEIEDLQTPNNLPLAPLNIKDPREYFDSQQANALKALGDTAVGTKTINCNVSTAQAYGFLRKSISEMKVTGLSDPVIESEVARKVLIGLSQQLSSTKYNLGKNPQESILDRLPKKTKEELLHFWISIQELLKHFWSSYPITTTYLNAKVSRLKDAMADIYPKLQGIKESAQSDFRHQVSLLVQPMVQALDAAFTHYDADLQKRSMRS</sequence>
<gene>
    <name evidence="3" type="ORF">C5167_034829</name>
</gene>
<dbReference type="PROSITE" id="PS50858">
    <property type="entry name" value="BSD"/>
    <property type="match status" value="2"/>
</dbReference>
<evidence type="ECO:0000313" key="3">
    <source>
        <dbReference type="EMBL" id="RZC71658.1"/>
    </source>
</evidence>
<feature type="compositionally biased region" description="Basic and acidic residues" evidence="1">
    <location>
        <begin position="112"/>
        <end position="125"/>
    </location>
</feature>
<feature type="region of interest" description="Disordered" evidence="1">
    <location>
        <begin position="106"/>
        <end position="125"/>
    </location>
</feature>
<evidence type="ECO:0000313" key="4">
    <source>
        <dbReference type="Proteomes" id="UP000316621"/>
    </source>
</evidence>
<dbReference type="OMA" id="VCTCELL"/>